<dbReference type="STRING" id="1245528.M3HNV4"/>
<dbReference type="InterPro" id="IPR036770">
    <property type="entry name" value="Ankyrin_rpt-contain_sf"/>
</dbReference>
<sequence>MSSESSNKHVIQDAINQGNILLAKKLIDEYPNQLYQKDEDGRIPLSIAISSNNSDLVEYILSKTPKNIDIDDYVDDSGFAATHIAASIGNALIFNRLMRLDPTPDVNLKTNIGTTCLHLAISKNHYEIVKELVETYKANARVQDRLGNTPLHRAAAIGSQPIVKLLVEKGKVGVNAKNKDGLTALDEALTEGHGDVAVLLVKLGADPEVNKDIHVDEKVATFYKTNI</sequence>
<dbReference type="InterPro" id="IPR002110">
    <property type="entry name" value="Ankyrin_rpt"/>
</dbReference>
<dbReference type="Gene3D" id="1.25.40.20">
    <property type="entry name" value="Ankyrin repeat-containing domain"/>
    <property type="match status" value="1"/>
</dbReference>
<dbReference type="EMBL" id="AOGT01000798">
    <property type="protein sequence ID" value="EMG49142.1"/>
    <property type="molecule type" value="Genomic_DNA"/>
</dbReference>
<dbReference type="OrthoDB" id="539213at2759"/>
<dbReference type="SMART" id="SM00248">
    <property type="entry name" value="ANK"/>
    <property type="match status" value="6"/>
</dbReference>
<evidence type="ECO:0000313" key="4">
    <source>
        <dbReference type="EMBL" id="EMG49142.1"/>
    </source>
</evidence>
<reference evidence="4 5" key="1">
    <citation type="submission" date="2013-02" db="EMBL/GenBank/DDBJ databases">
        <title>Genome sequence of Candida maltosa Xu316, a potential industrial strain for xylitol and ethanol production.</title>
        <authorList>
            <person name="Yu J."/>
            <person name="Wang Q."/>
            <person name="Geng X."/>
            <person name="Bao W."/>
            <person name="He P."/>
            <person name="Cai J."/>
        </authorList>
    </citation>
    <scope>NUCLEOTIDE SEQUENCE [LARGE SCALE GENOMIC DNA]</scope>
    <source>
        <strain evidence="5">Xu316</strain>
    </source>
</reference>
<dbReference type="PANTHER" id="PTHR24198">
    <property type="entry name" value="ANKYRIN REPEAT AND PROTEIN KINASE DOMAIN-CONTAINING PROTEIN"/>
    <property type="match status" value="1"/>
</dbReference>
<gene>
    <name evidence="4" type="ORF">G210_0169</name>
</gene>
<proteinExistence type="predicted"/>
<dbReference type="Pfam" id="PF12796">
    <property type="entry name" value="Ank_2"/>
    <property type="match status" value="2"/>
</dbReference>
<feature type="repeat" description="ANK" evidence="3">
    <location>
        <begin position="146"/>
        <end position="170"/>
    </location>
</feature>
<name>M3HNV4_CANMX</name>
<feature type="repeat" description="ANK" evidence="3">
    <location>
        <begin position="180"/>
        <end position="212"/>
    </location>
</feature>
<dbReference type="PANTHER" id="PTHR24198:SF165">
    <property type="entry name" value="ANKYRIN REPEAT-CONTAINING PROTEIN-RELATED"/>
    <property type="match status" value="1"/>
</dbReference>
<dbReference type="HOGENOM" id="CLU_000134_18_2_1"/>
<accession>M3HNV4</accession>
<keyword evidence="1" id="KW-0677">Repeat</keyword>
<dbReference type="PROSITE" id="PS50297">
    <property type="entry name" value="ANK_REP_REGION"/>
    <property type="match status" value="2"/>
</dbReference>
<dbReference type="OMA" id="WAVAYNR"/>
<dbReference type="AlphaFoldDB" id="M3HNV4"/>
<keyword evidence="2 3" id="KW-0040">ANK repeat</keyword>
<dbReference type="GO" id="GO:0000502">
    <property type="term" value="C:proteasome complex"/>
    <property type="evidence" value="ECO:0007669"/>
    <property type="project" value="UniProtKB-KW"/>
</dbReference>
<evidence type="ECO:0000256" key="2">
    <source>
        <dbReference type="ARBA" id="ARBA00023043"/>
    </source>
</evidence>
<keyword evidence="5" id="KW-1185">Reference proteome</keyword>
<comment type="caution">
    <text evidence="4">The sequence shown here is derived from an EMBL/GenBank/DDBJ whole genome shotgun (WGS) entry which is preliminary data.</text>
</comment>
<dbReference type="SUPFAM" id="SSF48403">
    <property type="entry name" value="Ankyrin repeat"/>
    <property type="match status" value="1"/>
</dbReference>
<evidence type="ECO:0000256" key="1">
    <source>
        <dbReference type="ARBA" id="ARBA00022737"/>
    </source>
</evidence>
<dbReference type="eggNOG" id="KOG4412">
    <property type="taxonomic scope" value="Eukaryota"/>
</dbReference>
<keyword evidence="4" id="KW-0647">Proteasome</keyword>
<organism evidence="4 5">
    <name type="scientific">Candida maltosa (strain Xu316)</name>
    <name type="common">Yeast</name>
    <dbReference type="NCBI Taxonomy" id="1245528"/>
    <lineage>
        <taxon>Eukaryota</taxon>
        <taxon>Fungi</taxon>
        <taxon>Dikarya</taxon>
        <taxon>Ascomycota</taxon>
        <taxon>Saccharomycotina</taxon>
        <taxon>Pichiomycetes</taxon>
        <taxon>Debaryomycetaceae</taxon>
        <taxon>Candida/Lodderomyces clade</taxon>
        <taxon>Candida</taxon>
    </lineage>
</organism>
<dbReference type="Proteomes" id="UP000011777">
    <property type="component" value="Unassembled WGS sequence"/>
</dbReference>
<evidence type="ECO:0000313" key="5">
    <source>
        <dbReference type="Proteomes" id="UP000011777"/>
    </source>
</evidence>
<dbReference type="PROSITE" id="PS50088">
    <property type="entry name" value="ANK_REPEAT"/>
    <property type="match status" value="2"/>
</dbReference>
<protein>
    <submittedName>
        <fullName evidence="4">Putative proteasome-interacting protein</fullName>
    </submittedName>
</protein>
<evidence type="ECO:0000256" key="3">
    <source>
        <dbReference type="PROSITE-ProRule" id="PRU00023"/>
    </source>
</evidence>